<dbReference type="EMBL" id="NPIC01000007">
    <property type="protein sequence ID" value="RDL34412.1"/>
    <property type="molecule type" value="Genomic_DNA"/>
</dbReference>
<protein>
    <recommendedName>
        <fullName evidence="4">Jacalin-type lectin domain-containing protein</fullName>
    </recommendedName>
</protein>
<dbReference type="InterPro" id="IPR036404">
    <property type="entry name" value="Jacalin-like_lectin_dom_sf"/>
</dbReference>
<dbReference type="OrthoDB" id="3758675at2759"/>
<dbReference type="Proteomes" id="UP000254866">
    <property type="component" value="Unassembled WGS sequence"/>
</dbReference>
<gene>
    <name evidence="2" type="ORF">BP5553_07540</name>
</gene>
<keyword evidence="3" id="KW-1185">Reference proteome</keyword>
<comment type="caution">
    <text evidence="2">The sequence shown here is derived from an EMBL/GenBank/DDBJ whole genome shotgun (WGS) entry which is preliminary data.</text>
</comment>
<keyword evidence="1" id="KW-0732">Signal</keyword>
<feature type="chain" id="PRO_5016655805" description="Jacalin-type lectin domain-containing protein" evidence="1">
    <location>
        <begin position="25"/>
        <end position="382"/>
    </location>
</feature>
<dbReference type="SUPFAM" id="SSF51101">
    <property type="entry name" value="Mannose-binding lectins"/>
    <property type="match status" value="1"/>
</dbReference>
<feature type="signal peptide" evidence="1">
    <location>
        <begin position="1"/>
        <end position="24"/>
    </location>
</feature>
<evidence type="ECO:0000313" key="3">
    <source>
        <dbReference type="Proteomes" id="UP000254866"/>
    </source>
</evidence>
<accession>A0A370TGU2</accession>
<name>A0A370TGU2_9HELO</name>
<evidence type="ECO:0000256" key="1">
    <source>
        <dbReference type="SAM" id="SignalP"/>
    </source>
</evidence>
<proteinExistence type="predicted"/>
<dbReference type="GeneID" id="43600389"/>
<organism evidence="2 3">
    <name type="scientific">Venustampulla echinocandica</name>
    <dbReference type="NCBI Taxonomy" id="2656787"/>
    <lineage>
        <taxon>Eukaryota</taxon>
        <taxon>Fungi</taxon>
        <taxon>Dikarya</taxon>
        <taxon>Ascomycota</taxon>
        <taxon>Pezizomycotina</taxon>
        <taxon>Leotiomycetes</taxon>
        <taxon>Helotiales</taxon>
        <taxon>Pleuroascaceae</taxon>
        <taxon>Venustampulla</taxon>
    </lineage>
</organism>
<dbReference type="Gene3D" id="2.100.10.30">
    <property type="entry name" value="Jacalin-like lectin domain"/>
    <property type="match status" value="1"/>
</dbReference>
<sequence>MRFSNQTLLTGATTLLSLASLGRADGCEKGPFGDSHKFGKTGGGYYCDTAWDKGLVITGLEVWANEWHVKGIQWAYSDGTKSVVRGMNVGDRNQAITWGAGDKITRLQMWGNYAGDAVGKIEIETSSGKKLSQGSDVGTFGGEPVLTHSGILLGGRGSSNDFVNELEMLFLASNVQKGGAVITAVKFQDNLDDWNKKMKGIETTSLDAAYFINSNKKGSKQSYQFSKSLSRSVGKTLTQQYSTTLGASVSVTVGAEVEVPLFKASESVTASASYSYEAMDSTSTDTTTTGSLTWTLGGDLEPNHCVECTGSAIGGTYESDYESTVTITLATGQKFKITQPGHFNSTNWAKSSTECKDIPIKDCPKTATEIGGGTKRGVVFIS</sequence>
<reference evidence="2 3" key="1">
    <citation type="journal article" date="2018" name="IMA Fungus">
        <title>IMA Genome-F 9: Draft genome sequence of Annulohypoxylon stygium, Aspergillus mulundensis, Berkeleyomyces basicola (syn. Thielaviopsis basicola), Ceratocystis smalleyi, two Cercospora beticola strains, Coleophoma cylindrospora, Fusarium fracticaudum, Phialophora cf. hyalina, and Morchella septimelata.</title>
        <authorList>
            <person name="Wingfield B.D."/>
            <person name="Bills G.F."/>
            <person name="Dong Y."/>
            <person name="Huang W."/>
            <person name="Nel W.J."/>
            <person name="Swalarsk-Parry B.S."/>
            <person name="Vaghefi N."/>
            <person name="Wilken P.M."/>
            <person name="An Z."/>
            <person name="de Beer Z.W."/>
            <person name="De Vos L."/>
            <person name="Chen L."/>
            <person name="Duong T.A."/>
            <person name="Gao Y."/>
            <person name="Hammerbacher A."/>
            <person name="Kikkert J.R."/>
            <person name="Li Y."/>
            <person name="Li H."/>
            <person name="Li K."/>
            <person name="Li Q."/>
            <person name="Liu X."/>
            <person name="Ma X."/>
            <person name="Naidoo K."/>
            <person name="Pethybridge S.J."/>
            <person name="Sun J."/>
            <person name="Steenkamp E.T."/>
            <person name="van der Nest M.A."/>
            <person name="van Wyk S."/>
            <person name="Wingfield M.J."/>
            <person name="Xiong C."/>
            <person name="Yue Q."/>
            <person name="Zhang X."/>
        </authorList>
    </citation>
    <scope>NUCLEOTIDE SEQUENCE [LARGE SCALE GENOMIC DNA]</scope>
    <source>
        <strain evidence="2 3">BP 5553</strain>
    </source>
</reference>
<dbReference type="RefSeq" id="XP_031867394.1">
    <property type="nucleotide sequence ID" value="XM_032016163.1"/>
</dbReference>
<dbReference type="Gene3D" id="2.170.15.10">
    <property type="entry name" value="Proaerolysin, chain A, domain 3"/>
    <property type="match status" value="1"/>
</dbReference>
<evidence type="ECO:0008006" key="4">
    <source>
        <dbReference type="Google" id="ProtNLM"/>
    </source>
</evidence>
<evidence type="ECO:0000313" key="2">
    <source>
        <dbReference type="EMBL" id="RDL34412.1"/>
    </source>
</evidence>
<dbReference type="AlphaFoldDB" id="A0A370TGU2"/>